<dbReference type="Proteomes" id="UP000298714">
    <property type="component" value="Chromosome"/>
</dbReference>
<keyword evidence="1" id="KW-0479">Metal-binding</keyword>
<evidence type="ECO:0000313" key="3">
    <source>
        <dbReference type="EMBL" id="QCI78697.1"/>
    </source>
</evidence>
<evidence type="ECO:0000259" key="2">
    <source>
        <dbReference type="Pfam" id="PF01557"/>
    </source>
</evidence>
<proteinExistence type="predicted"/>
<evidence type="ECO:0000313" key="4">
    <source>
        <dbReference type="Proteomes" id="UP000298714"/>
    </source>
</evidence>
<dbReference type="Gene3D" id="3.90.850.10">
    <property type="entry name" value="Fumarylacetoacetase-like, C-terminal domain"/>
    <property type="match status" value="1"/>
</dbReference>
<dbReference type="AlphaFoldDB" id="A0A4D7C810"/>
<reference evidence="4" key="1">
    <citation type="submission" date="2019-04" db="EMBL/GenBank/DDBJ databases">
        <title>Complete genome sequence of Sphingomonas sp. W1-2-3.</title>
        <authorList>
            <person name="Im W.T."/>
        </authorList>
    </citation>
    <scope>NUCLEOTIDE SEQUENCE [LARGE SCALE GENOMIC DNA]</scope>
    <source>
        <strain evidence="4">W1-2-3</strain>
    </source>
</reference>
<evidence type="ECO:0000256" key="1">
    <source>
        <dbReference type="ARBA" id="ARBA00022723"/>
    </source>
</evidence>
<dbReference type="InterPro" id="IPR036663">
    <property type="entry name" value="Fumarylacetoacetase_C_sf"/>
</dbReference>
<dbReference type="KEGG" id="hgn:E6W36_00795"/>
<dbReference type="SUPFAM" id="SSF56529">
    <property type="entry name" value="FAH"/>
    <property type="match status" value="1"/>
</dbReference>
<dbReference type="GO" id="GO:0018773">
    <property type="term" value="F:acetylpyruvate hydrolase activity"/>
    <property type="evidence" value="ECO:0007669"/>
    <property type="project" value="TreeGrafter"/>
</dbReference>
<keyword evidence="4" id="KW-1185">Reference proteome</keyword>
<dbReference type="InterPro" id="IPR011234">
    <property type="entry name" value="Fumarylacetoacetase-like_C"/>
</dbReference>
<dbReference type="PANTHER" id="PTHR11820:SF90">
    <property type="entry name" value="FLUTATHIONE S-TRANSFERASE"/>
    <property type="match status" value="1"/>
</dbReference>
<name>A0A4D7C810_9SPHN</name>
<dbReference type="PANTHER" id="PTHR11820">
    <property type="entry name" value="ACYLPYRUVASE"/>
    <property type="match status" value="1"/>
</dbReference>
<feature type="domain" description="Fumarylacetoacetase-like C-terminal" evidence="2">
    <location>
        <begin position="32"/>
        <end position="231"/>
    </location>
</feature>
<gene>
    <name evidence="3" type="ORF">E6W36_00795</name>
</gene>
<organism evidence="3 4">
    <name type="scientific">Hankyongella ginsenosidimutans</name>
    <dbReference type="NCBI Taxonomy" id="1763828"/>
    <lineage>
        <taxon>Bacteria</taxon>
        <taxon>Pseudomonadati</taxon>
        <taxon>Pseudomonadota</taxon>
        <taxon>Alphaproteobacteria</taxon>
        <taxon>Sphingomonadales</taxon>
        <taxon>Sphingomonadaceae</taxon>
        <taxon>Hankyongella</taxon>
    </lineage>
</organism>
<keyword evidence="3" id="KW-0378">Hydrolase</keyword>
<sequence>MRADPHDDAAFDIPRPSLSIEGTSARFPVRRIFCVGRNYAEHTREMGGDPARQPPIYFTKALDALAPGGGAIPYPPMTQDLHFEGELVIAIGAEGVAVSEAAAVRLIYGFAAGLDLTRRDMQAEAKAAGAPWDMGKSFTGAAPIGAIVPASALAHGFETRRLETTVNGAVRQSALLGDMIYNPRQIIADLSRYDRLHAGDLIFTGTPAGVGPVGNDDRLTVSIDGVPPLSIRLVKD</sequence>
<dbReference type="GO" id="GO:0046872">
    <property type="term" value="F:metal ion binding"/>
    <property type="evidence" value="ECO:0007669"/>
    <property type="project" value="UniProtKB-KW"/>
</dbReference>
<protein>
    <submittedName>
        <fullName evidence="3">Fumarylacetoacetate hydrolase family protein</fullName>
    </submittedName>
</protein>
<accession>A0A4D7C810</accession>
<dbReference type="EMBL" id="CP039704">
    <property type="protein sequence ID" value="QCI78697.1"/>
    <property type="molecule type" value="Genomic_DNA"/>
</dbReference>
<dbReference type="Pfam" id="PF01557">
    <property type="entry name" value="FAA_hydrolase"/>
    <property type="match status" value="1"/>
</dbReference>